<accession>A0ABW6VBK7</accession>
<dbReference type="Gene3D" id="3.50.50.60">
    <property type="entry name" value="FAD/NAD(P)-binding domain"/>
    <property type="match status" value="1"/>
</dbReference>
<dbReference type="InterPro" id="IPR002938">
    <property type="entry name" value="FAD-bd"/>
</dbReference>
<keyword evidence="7" id="KW-1185">Reference proteome</keyword>
<proteinExistence type="predicted"/>
<evidence type="ECO:0000256" key="2">
    <source>
        <dbReference type="ARBA" id="ARBA00022827"/>
    </source>
</evidence>
<organism evidence="6 7">
    <name type="scientific">Microtetraspora fusca</name>
    <dbReference type="NCBI Taxonomy" id="1997"/>
    <lineage>
        <taxon>Bacteria</taxon>
        <taxon>Bacillati</taxon>
        <taxon>Actinomycetota</taxon>
        <taxon>Actinomycetes</taxon>
        <taxon>Streptosporangiales</taxon>
        <taxon>Streptosporangiaceae</taxon>
        <taxon>Microtetraspora</taxon>
    </lineage>
</organism>
<gene>
    <name evidence="6" type="ORF">ACFY05_22735</name>
</gene>
<dbReference type="InterPro" id="IPR036188">
    <property type="entry name" value="FAD/NAD-bd_sf"/>
</dbReference>
<comment type="caution">
    <text evidence="6">The sequence shown here is derived from an EMBL/GenBank/DDBJ whole genome shotgun (WGS) entry which is preliminary data.</text>
</comment>
<keyword evidence="3" id="KW-0560">Oxidoreductase</keyword>
<reference evidence="6 7" key="1">
    <citation type="submission" date="2024-10" db="EMBL/GenBank/DDBJ databases">
        <title>The Natural Products Discovery Center: Release of the First 8490 Sequenced Strains for Exploring Actinobacteria Biosynthetic Diversity.</title>
        <authorList>
            <person name="Kalkreuter E."/>
            <person name="Kautsar S.A."/>
            <person name="Yang D."/>
            <person name="Bader C.D."/>
            <person name="Teijaro C.N."/>
            <person name="Fluegel L."/>
            <person name="Davis C.M."/>
            <person name="Simpson J.R."/>
            <person name="Lauterbach L."/>
            <person name="Steele A.D."/>
            <person name="Gui C."/>
            <person name="Meng S."/>
            <person name="Li G."/>
            <person name="Viehrig K."/>
            <person name="Ye F."/>
            <person name="Su P."/>
            <person name="Kiefer A.F."/>
            <person name="Nichols A."/>
            <person name="Cepeda A.J."/>
            <person name="Yan W."/>
            <person name="Fan B."/>
            <person name="Jiang Y."/>
            <person name="Adhikari A."/>
            <person name="Zheng C.-J."/>
            <person name="Schuster L."/>
            <person name="Cowan T.M."/>
            <person name="Smanski M.J."/>
            <person name="Chevrette M.G."/>
            <person name="De Carvalho L.P.S."/>
            <person name="Shen B."/>
        </authorList>
    </citation>
    <scope>NUCLEOTIDE SEQUENCE [LARGE SCALE GENOMIC DNA]</scope>
    <source>
        <strain evidence="6 7">NPDC001281</strain>
    </source>
</reference>
<evidence type="ECO:0000313" key="6">
    <source>
        <dbReference type="EMBL" id="MFF4775673.1"/>
    </source>
</evidence>
<dbReference type="PANTHER" id="PTHR47178">
    <property type="entry name" value="MONOOXYGENASE, FAD-BINDING"/>
    <property type="match status" value="1"/>
</dbReference>
<feature type="domain" description="FAD-binding" evidence="5">
    <location>
        <begin position="2"/>
        <end position="160"/>
    </location>
</feature>
<keyword evidence="4 6" id="KW-0503">Monooxygenase</keyword>
<protein>
    <submittedName>
        <fullName evidence="6">FAD-dependent monooxygenase</fullName>
    </submittedName>
</protein>
<dbReference type="PANTHER" id="PTHR47178:SF5">
    <property type="entry name" value="FAD-BINDING DOMAIN-CONTAINING PROTEIN"/>
    <property type="match status" value="1"/>
</dbReference>
<dbReference type="SUPFAM" id="SSF51905">
    <property type="entry name" value="FAD/NAD(P)-binding domain"/>
    <property type="match status" value="1"/>
</dbReference>
<keyword evidence="1" id="KW-0285">Flavoprotein</keyword>
<dbReference type="PRINTS" id="PR00420">
    <property type="entry name" value="RNGMNOXGNASE"/>
</dbReference>
<evidence type="ECO:0000256" key="3">
    <source>
        <dbReference type="ARBA" id="ARBA00023002"/>
    </source>
</evidence>
<dbReference type="Pfam" id="PF01494">
    <property type="entry name" value="FAD_binding_3"/>
    <property type="match status" value="1"/>
</dbReference>
<sequence>MRVIVIGAGPGGLALAGGLRRSGIDVAVYERDPSPVVRGQGYRLHLSDVGIDAVASVLGPGRWSAFLSTAHTPKARFVRFDTELQVLEEHDFGGRHLSVDRQELRDTLLAHLDGVITYGKRLTAFRTEAEHVTAHFEDGTTAVGEVLVGADGVNSAVRRQYLPHARVVGTGLTQLYGKIPRRSAEDLGGPLIPELRSYERGMVGSGFTAVRASAANGARILGQDPLPAYPADPPTAPPG</sequence>
<evidence type="ECO:0000256" key="1">
    <source>
        <dbReference type="ARBA" id="ARBA00022630"/>
    </source>
</evidence>
<evidence type="ECO:0000256" key="4">
    <source>
        <dbReference type="ARBA" id="ARBA00023033"/>
    </source>
</evidence>
<evidence type="ECO:0000259" key="5">
    <source>
        <dbReference type="Pfam" id="PF01494"/>
    </source>
</evidence>
<name>A0ABW6VBK7_MICFU</name>
<dbReference type="Proteomes" id="UP001602119">
    <property type="component" value="Unassembled WGS sequence"/>
</dbReference>
<dbReference type="GO" id="GO:0004497">
    <property type="term" value="F:monooxygenase activity"/>
    <property type="evidence" value="ECO:0007669"/>
    <property type="project" value="UniProtKB-KW"/>
</dbReference>
<keyword evidence="2" id="KW-0274">FAD</keyword>
<dbReference type="RefSeq" id="WP_387343878.1">
    <property type="nucleotide sequence ID" value="NZ_JBIAXI010000014.1"/>
</dbReference>
<dbReference type="EMBL" id="JBIAXI010000014">
    <property type="protein sequence ID" value="MFF4775673.1"/>
    <property type="molecule type" value="Genomic_DNA"/>
</dbReference>
<evidence type="ECO:0000313" key="7">
    <source>
        <dbReference type="Proteomes" id="UP001602119"/>
    </source>
</evidence>